<dbReference type="EMBL" id="ADKX01000032">
    <property type="protein sequence ID" value="EFW04888.1"/>
    <property type="molecule type" value="Genomic_DNA"/>
</dbReference>
<dbReference type="InterPro" id="IPR016177">
    <property type="entry name" value="DNA-bd_dom_sf"/>
</dbReference>
<keyword evidence="3" id="KW-0233">DNA recombination</keyword>
<dbReference type="GO" id="GO:0006310">
    <property type="term" value="P:DNA recombination"/>
    <property type="evidence" value="ECO:0007669"/>
    <property type="project" value="UniProtKB-KW"/>
</dbReference>
<dbReference type="STRING" id="100884.GCA_000269565_01872"/>
<accession>E7GAI7</accession>
<evidence type="ECO:0000256" key="3">
    <source>
        <dbReference type="ARBA" id="ARBA00023172"/>
    </source>
</evidence>
<feature type="compositionally biased region" description="Basic and acidic residues" evidence="5">
    <location>
        <begin position="13"/>
        <end position="24"/>
    </location>
</feature>
<dbReference type="InterPro" id="IPR013762">
    <property type="entry name" value="Integrase-like_cat_sf"/>
</dbReference>
<protein>
    <submittedName>
        <fullName evidence="8">Integrase</fullName>
    </submittedName>
</protein>
<dbReference type="Gene3D" id="3.30.160.60">
    <property type="entry name" value="Classic Zinc Finger"/>
    <property type="match status" value="1"/>
</dbReference>
<dbReference type="Proteomes" id="UP000003157">
    <property type="component" value="Unassembled WGS sequence"/>
</dbReference>
<dbReference type="PANTHER" id="PTHR30349">
    <property type="entry name" value="PHAGE INTEGRASE-RELATED"/>
    <property type="match status" value="1"/>
</dbReference>
<evidence type="ECO:0000256" key="4">
    <source>
        <dbReference type="PROSITE-ProRule" id="PRU01248"/>
    </source>
</evidence>
<gene>
    <name evidence="8" type="ORF">HMPREF9488_01777</name>
</gene>
<evidence type="ECO:0000313" key="9">
    <source>
        <dbReference type="Proteomes" id="UP000003157"/>
    </source>
</evidence>
<evidence type="ECO:0000256" key="2">
    <source>
        <dbReference type="ARBA" id="ARBA00023125"/>
    </source>
</evidence>
<dbReference type="PANTHER" id="PTHR30349:SF41">
    <property type="entry name" value="INTEGRASE_RECOMBINASE PROTEIN MJ0367-RELATED"/>
    <property type="match status" value="1"/>
</dbReference>
<dbReference type="AlphaFoldDB" id="E7GAI7"/>
<reference evidence="8 9" key="1">
    <citation type="submission" date="2010-12" db="EMBL/GenBank/DDBJ databases">
        <title>The Genome Sequence of Coprobacillus sp. strain 29_1.</title>
        <authorList>
            <consortium name="The Broad Institute Genome Sequencing Platform"/>
            <person name="Earl A."/>
            <person name="Ward D."/>
            <person name="Feldgarden M."/>
            <person name="Gevers D."/>
            <person name="Daigneault M."/>
            <person name="Sibley C.D."/>
            <person name="White A."/>
            <person name="Strauss J."/>
            <person name="Allen-Vercoe E."/>
            <person name="Young S.K."/>
            <person name="Zeng Q."/>
            <person name="Gargeya S."/>
            <person name="Fitzgerald M."/>
            <person name="Haas B."/>
            <person name="Abouelleil A."/>
            <person name="Alvarado L."/>
            <person name="Arachchi H.M."/>
            <person name="Berlin A."/>
            <person name="Brown A."/>
            <person name="Chapman S.B."/>
            <person name="Chen Z."/>
            <person name="Dunbar C."/>
            <person name="Freedman E."/>
            <person name="Gearin G."/>
            <person name="Gellesch M."/>
            <person name="Goldberg J."/>
            <person name="Griggs A."/>
            <person name="Gujja S."/>
            <person name="Heilman E."/>
            <person name="Heiman D."/>
            <person name="Howarth C."/>
            <person name="Larson L."/>
            <person name="Lui A."/>
            <person name="MacDonald P.J.P."/>
            <person name="Mehta T."/>
            <person name="Montmayeur A."/>
            <person name="Murphy C."/>
            <person name="Neiman D."/>
            <person name="Pearson M."/>
            <person name="Priest M."/>
            <person name="Roberts A."/>
            <person name="Saif S."/>
            <person name="Shea T."/>
            <person name="Shenoy N."/>
            <person name="Sisk P."/>
            <person name="Stolte C."/>
            <person name="Sykes S."/>
            <person name="White J."/>
            <person name="Yandava C."/>
            <person name="Nusbaum C."/>
            <person name="Birren B."/>
        </authorList>
    </citation>
    <scope>NUCLEOTIDE SEQUENCE [LARGE SCALE GENOMIC DNA]</scope>
    <source>
        <strain evidence="8 9">29_1</strain>
    </source>
</reference>
<keyword evidence="2 4" id="KW-0238">DNA-binding</keyword>
<dbReference type="InterPro" id="IPR010998">
    <property type="entry name" value="Integrase_recombinase_N"/>
</dbReference>
<dbReference type="Pfam" id="PF02920">
    <property type="entry name" value="Integrase_DNA"/>
    <property type="match status" value="1"/>
</dbReference>
<dbReference type="SUPFAM" id="SSF54171">
    <property type="entry name" value="DNA-binding domain"/>
    <property type="match status" value="1"/>
</dbReference>
<dbReference type="InterPro" id="IPR044068">
    <property type="entry name" value="CB"/>
</dbReference>
<dbReference type="Pfam" id="PF00589">
    <property type="entry name" value="Phage_integrase"/>
    <property type="match status" value="1"/>
</dbReference>
<name>E7GAI7_9FIRM</name>
<organism evidence="8 9">
    <name type="scientific">Coprobacillus cateniformis</name>
    <dbReference type="NCBI Taxonomy" id="100884"/>
    <lineage>
        <taxon>Bacteria</taxon>
        <taxon>Bacillati</taxon>
        <taxon>Bacillota</taxon>
        <taxon>Erysipelotrichia</taxon>
        <taxon>Erysipelotrichales</taxon>
        <taxon>Coprobacillaceae</taxon>
        <taxon>Coprobacillus</taxon>
    </lineage>
</organism>
<dbReference type="InterPro" id="IPR004191">
    <property type="entry name" value="Integrase_Tn916-type_DNA-bd_N"/>
</dbReference>
<dbReference type="HOGENOM" id="CLU_027562_17_4_9"/>
<dbReference type="PROSITE" id="PS51898">
    <property type="entry name" value="TYR_RECOMBINASE"/>
    <property type="match status" value="1"/>
</dbReference>
<sequence>MYAWRLTPTDPTPKGKREKPSLRELEQQIRRDIEDGIDSTGKKMTLCQLYAKQNAQRANVKKSTQKQREQLMRLLKEDKLGARSIDTIKPSDAKEWALRMKDKGFSYNTINNHKRSLKASFYIAIQDDCVRKNPFDFKLSEVLENDTKEKVALTEEQEQALLSFIKTDNVYHKYYDDVLILLKTGLRISELCGLTMADIDFTNEVVVIDHQLLKSKEQGYYIETPKTKSGVRNVPLSKETIQAFHRVIKKRSKIRSMEIDGHKDFLFINSKGKPKVAIDYTTLFVRMVKKYNKHHKDRLLPHITPHTLRHTFCTRLASKNMNPKDLQYIMGHSNISITMNWYAHASIDTAKSEVQRLIA</sequence>
<evidence type="ECO:0000256" key="1">
    <source>
        <dbReference type="ARBA" id="ARBA00008857"/>
    </source>
</evidence>
<proteinExistence type="inferred from homology"/>
<keyword evidence="9" id="KW-1185">Reference proteome</keyword>
<dbReference type="InterPro" id="IPR002104">
    <property type="entry name" value="Integrase_catalytic"/>
</dbReference>
<dbReference type="Gene3D" id="1.10.443.10">
    <property type="entry name" value="Intergrase catalytic core"/>
    <property type="match status" value="1"/>
</dbReference>
<dbReference type="InterPro" id="IPR050090">
    <property type="entry name" value="Tyrosine_recombinase_XerCD"/>
</dbReference>
<feature type="region of interest" description="Disordered" evidence="5">
    <location>
        <begin position="1"/>
        <end position="24"/>
    </location>
</feature>
<evidence type="ECO:0000256" key="5">
    <source>
        <dbReference type="SAM" id="MobiDB-lite"/>
    </source>
</evidence>
<dbReference type="InterPro" id="IPR011010">
    <property type="entry name" value="DNA_brk_join_enz"/>
</dbReference>
<evidence type="ECO:0000313" key="8">
    <source>
        <dbReference type="EMBL" id="EFW04888.1"/>
    </source>
</evidence>
<feature type="domain" description="Core-binding (CB)" evidence="7">
    <location>
        <begin position="41"/>
        <end position="125"/>
    </location>
</feature>
<comment type="similarity">
    <text evidence="1">Belongs to the 'phage' integrase family.</text>
</comment>
<dbReference type="CDD" id="cd01189">
    <property type="entry name" value="INT_ICEBs1_C_like"/>
    <property type="match status" value="1"/>
</dbReference>
<feature type="domain" description="Tyr recombinase" evidence="6">
    <location>
        <begin position="148"/>
        <end position="355"/>
    </location>
</feature>
<dbReference type="eggNOG" id="COG0582">
    <property type="taxonomic scope" value="Bacteria"/>
</dbReference>
<evidence type="ECO:0000259" key="6">
    <source>
        <dbReference type="PROSITE" id="PS51898"/>
    </source>
</evidence>
<dbReference type="Gene3D" id="1.10.150.130">
    <property type="match status" value="1"/>
</dbReference>
<comment type="caution">
    <text evidence="8">The sequence shown here is derived from an EMBL/GenBank/DDBJ whole genome shotgun (WGS) entry which is preliminary data.</text>
</comment>
<dbReference type="GO" id="GO:0003677">
    <property type="term" value="F:DNA binding"/>
    <property type="evidence" value="ECO:0007669"/>
    <property type="project" value="UniProtKB-UniRule"/>
</dbReference>
<dbReference type="PROSITE" id="PS51900">
    <property type="entry name" value="CB"/>
    <property type="match status" value="1"/>
</dbReference>
<dbReference type="GO" id="GO:0008907">
    <property type="term" value="F:integrase activity"/>
    <property type="evidence" value="ECO:0007669"/>
    <property type="project" value="InterPro"/>
</dbReference>
<dbReference type="SUPFAM" id="SSF56349">
    <property type="entry name" value="DNA breaking-rejoining enzymes"/>
    <property type="match status" value="1"/>
</dbReference>
<evidence type="ECO:0000259" key="7">
    <source>
        <dbReference type="PROSITE" id="PS51900"/>
    </source>
</evidence>